<gene>
    <name evidence="7" type="primary">rbp2A</name>
    <name evidence="7" type="ORF">EZMO1_3072</name>
</gene>
<evidence type="ECO:0000256" key="1">
    <source>
        <dbReference type="ARBA" id="ARBA00004167"/>
    </source>
</evidence>
<keyword evidence="4 6" id="KW-0472">Membrane</keyword>
<evidence type="ECO:0000256" key="5">
    <source>
        <dbReference type="SAM" id="MobiDB-lite"/>
    </source>
</evidence>
<dbReference type="PANTHER" id="PTHR33446">
    <property type="entry name" value="PROTEIN TONB-RELATED"/>
    <property type="match status" value="1"/>
</dbReference>
<dbReference type="Proteomes" id="UP000071065">
    <property type="component" value="Chromosome"/>
</dbReference>
<reference evidence="7 8" key="1">
    <citation type="journal article" date="2016" name="Front. Microbiol.">
        <title>Genomic Insight into the Host-Endosymbiont Relationship of Endozoicomonas montiporae CL-33(T) with its Coral Host.</title>
        <authorList>
            <person name="Ding J.-Y."/>
            <person name="Shiu J.-H."/>
            <person name="Chen W.-M."/>
            <person name="Chiang Y.-R."/>
            <person name="Tang S.-L."/>
        </authorList>
    </citation>
    <scope>NUCLEOTIDE SEQUENCE [LARGE SCALE GENOMIC DNA]</scope>
    <source>
        <strain evidence="7 8">CL-33</strain>
    </source>
</reference>
<evidence type="ECO:0000256" key="3">
    <source>
        <dbReference type="ARBA" id="ARBA00022989"/>
    </source>
</evidence>
<keyword evidence="3 6" id="KW-1133">Transmembrane helix</keyword>
<dbReference type="RefSeq" id="WP_051789220.1">
    <property type="nucleotide sequence ID" value="NZ_CP013251.1"/>
</dbReference>
<dbReference type="PANTHER" id="PTHR33446:SF13">
    <property type="entry name" value="TONB PROTEIN"/>
    <property type="match status" value="1"/>
</dbReference>
<proteinExistence type="predicted"/>
<dbReference type="InterPro" id="IPR006260">
    <property type="entry name" value="TonB/TolA_C"/>
</dbReference>
<dbReference type="STRING" id="570277.EZMO1_3072"/>
<evidence type="ECO:0000313" key="7">
    <source>
        <dbReference type="EMBL" id="AMO57089.1"/>
    </source>
</evidence>
<accession>A0A142BEB3</accession>
<dbReference type="EMBL" id="CP013251">
    <property type="protein sequence ID" value="AMO57089.1"/>
    <property type="molecule type" value="Genomic_DNA"/>
</dbReference>
<dbReference type="NCBIfam" id="TIGR01352">
    <property type="entry name" value="tonB_Cterm"/>
    <property type="match status" value="1"/>
</dbReference>
<dbReference type="SUPFAM" id="SSF74653">
    <property type="entry name" value="TolA/TonB C-terminal domain"/>
    <property type="match status" value="1"/>
</dbReference>
<evidence type="ECO:0000256" key="2">
    <source>
        <dbReference type="ARBA" id="ARBA00022692"/>
    </source>
</evidence>
<evidence type="ECO:0000256" key="6">
    <source>
        <dbReference type="SAM" id="Phobius"/>
    </source>
</evidence>
<keyword evidence="2 6" id="KW-0812">Transmembrane</keyword>
<comment type="subcellular location">
    <subcellularLocation>
        <location evidence="1">Membrane</location>
        <topology evidence="1">Single-pass membrane protein</topology>
    </subcellularLocation>
</comment>
<feature type="region of interest" description="Disordered" evidence="5">
    <location>
        <begin position="64"/>
        <end position="158"/>
    </location>
</feature>
<dbReference type="AlphaFoldDB" id="A0A142BEB3"/>
<name>A0A142BEB3_9GAMM</name>
<dbReference type="KEGG" id="emp:EZMO1_3072"/>
<dbReference type="Pfam" id="PF13103">
    <property type="entry name" value="TonB_2"/>
    <property type="match status" value="1"/>
</dbReference>
<protein>
    <submittedName>
        <fullName evidence="7">Protein TolA</fullName>
    </submittedName>
</protein>
<evidence type="ECO:0000256" key="4">
    <source>
        <dbReference type="ARBA" id="ARBA00023136"/>
    </source>
</evidence>
<feature type="transmembrane region" description="Helical" evidence="6">
    <location>
        <begin position="21"/>
        <end position="45"/>
    </location>
</feature>
<dbReference type="PATRIC" id="fig|570277.3.peg.3298"/>
<dbReference type="GO" id="GO:0016020">
    <property type="term" value="C:membrane"/>
    <property type="evidence" value="ECO:0007669"/>
    <property type="project" value="UniProtKB-SubCell"/>
</dbReference>
<organism evidence="7 8">
    <name type="scientific">Endozoicomonas montiporae CL-33</name>
    <dbReference type="NCBI Taxonomy" id="570277"/>
    <lineage>
        <taxon>Bacteria</taxon>
        <taxon>Pseudomonadati</taxon>
        <taxon>Pseudomonadota</taxon>
        <taxon>Gammaproteobacteria</taxon>
        <taxon>Oceanospirillales</taxon>
        <taxon>Endozoicomonadaceae</taxon>
        <taxon>Endozoicomonas</taxon>
    </lineage>
</organism>
<sequence length="290" mass="34092">MKKVPKPFPGKIFRKPVFRGYSFPVVVSVFLHVSLLLVLSTSWSVERQLNIVPPRNIKASLVEIAQPAPQPRPQVDDSARKAREAAERKRQEAAREERLRRQAEEKRQREIALRKEREAQEKAKKEEEARKERERQRQREEERKRKQEAERQRKQREETLRRLEQERIQREQQEAAALAAAEQAEQAEKDAAEVSYYSELLFNLIVNNWNRPPSARNNMTALLQVTLSPFGDLLEVKLLEGSGSDSFDRSAVQAVQRAAPFPELKKLDRKIFDANFRRFNFRFRPEDLVR</sequence>
<evidence type="ECO:0000313" key="8">
    <source>
        <dbReference type="Proteomes" id="UP000071065"/>
    </source>
</evidence>
<dbReference type="InterPro" id="IPR051045">
    <property type="entry name" value="TonB-dependent_transducer"/>
</dbReference>
<feature type="compositionally biased region" description="Basic and acidic residues" evidence="5">
    <location>
        <begin position="74"/>
        <end position="158"/>
    </location>
</feature>
<dbReference type="Gene3D" id="3.30.1150.10">
    <property type="match status" value="1"/>
</dbReference>
<dbReference type="OrthoDB" id="9779830at2"/>